<dbReference type="GO" id="GO:0071040">
    <property type="term" value="P:nuclear polyadenylation-dependent antisense transcript catabolic process"/>
    <property type="evidence" value="ECO:0000318"/>
    <property type="project" value="GO_Central"/>
</dbReference>
<dbReference type="InterPro" id="IPR002121">
    <property type="entry name" value="HRDC_dom"/>
</dbReference>
<dbReference type="SMART" id="SM00474">
    <property type="entry name" value="35EXOc"/>
    <property type="match status" value="1"/>
</dbReference>
<keyword evidence="9" id="KW-1185">Reference proteome</keyword>
<dbReference type="GO" id="GO:0005730">
    <property type="term" value="C:nucleolus"/>
    <property type="evidence" value="ECO:0000318"/>
    <property type="project" value="GO_Central"/>
</dbReference>
<dbReference type="InterPro" id="IPR036397">
    <property type="entry name" value="RNaseH_sf"/>
</dbReference>
<dbReference type="PANTHER" id="PTHR12124">
    <property type="entry name" value="POLYMYOSITIS/SCLERODERMA AUTOANTIGEN-RELATED"/>
    <property type="match status" value="1"/>
</dbReference>
<dbReference type="GO" id="GO:0071038">
    <property type="term" value="P:TRAMP-dependent tRNA surveillance pathway"/>
    <property type="evidence" value="ECO:0000318"/>
    <property type="project" value="GO_Central"/>
</dbReference>
<dbReference type="GO" id="GO:0071035">
    <property type="term" value="P:nuclear polyadenylation-dependent rRNA catabolic process"/>
    <property type="evidence" value="ECO:0000318"/>
    <property type="project" value="GO_Central"/>
</dbReference>
<dbReference type="HOGENOM" id="CLU_042387_2_0_1"/>
<keyword evidence="2" id="KW-0540">Nuclease</keyword>
<evidence type="ECO:0000256" key="1">
    <source>
        <dbReference type="ARBA" id="ARBA00004123"/>
    </source>
</evidence>
<dbReference type="InterPro" id="IPR044876">
    <property type="entry name" value="HRDC_dom_sf"/>
</dbReference>
<dbReference type="Pfam" id="PF01612">
    <property type="entry name" value="DNA_pol_A_exo1"/>
    <property type="match status" value="1"/>
</dbReference>
<dbReference type="CDD" id="cd06147">
    <property type="entry name" value="Rrp6p_like_exo"/>
    <property type="match status" value="1"/>
</dbReference>
<dbReference type="OMA" id="LIPCESS"/>
<dbReference type="InParanoid" id="F6R4R6"/>
<dbReference type="GO" id="GO:0071044">
    <property type="term" value="P:histone mRNA catabolic process"/>
    <property type="evidence" value="ECO:0000318"/>
    <property type="project" value="GO_Central"/>
</dbReference>
<comment type="similarity">
    <text evidence="6">Belongs to the exosome component 10/RRP6 family.</text>
</comment>
<dbReference type="InterPro" id="IPR045092">
    <property type="entry name" value="Rrp6-like"/>
</dbReference>
<reference evidence="9" key="1">
    <citation type="journal article" date="2002" name="Science">
        <title>The draft genome of Ciona intestinalis: insights into chordate and vertebrate origins.</title>
        <authorList>
            <person name="Dehal P."/>
            <person name="Satou Y."/>
            <person name="Campbell R.K."/>
            <person name="Chapman J."/>
            <person name="Degnan B."/>
            <person name="De Tomaso A."/>
            <person name="Davidson B."/>
            <person name="Di Gregorio A."/>
            <person name="Gelpke M."/>
            <person name="Goodstein D.M."/>
            <person name="Harafuji N."/>
            <person name="Hastings K.E."/>
            <person name="Ho I."/>
            <person name="Hotta K."/>
            <person name="Huang W."/>
            <person name="Kawashima T."/>
            <person name="Lemaire P."/>
            <person name="Martinez D."/>
            <person name="Meinertzhagen I.A."/>
            <person name="Necula S."/>
            <person name="Nonaka M."/>
            <person name="Putnam N."/>
            <person name="Rash S."/>
            <person name="Saiga H."/>
            <person name="Satake M."/>
            <person name="Terry A."/>
            <person name="Yamada L."/>
            <person name="Wang H.G."/>
            <person name="Awazu S."/>
            <person name="Azumi K."/>
            <person name="Boore J."/>
            <person name="Branno M."/>
            <person name="Chin-Bow S."/>
            <person name="DeSantis R."/>
            <person name="Doyle S."/>
            <person name="Francino P."/>
            <person name="Keys D.N."/>
            <person name="Haga S."/>
            <person name="Hayashi H."/>
            <person name="Hino K."/>
            <person name="Imai K.S."/>
            <person name="Inaba K."/>
            <person name="Kano S."/>
            <person name="Kobayashi K."/>
            <person name="Kobayashi M."/>
            <person name="Lee B.I."/>
            <person name="Makabe K.W."/>
            <person name="Manohar C."/>
            <person name="Matassi G."/>
            <person name="Medina M."/>
            <person name="Mochizuki Y."/>
            <person name="Mount S."/>
            <person name="Morishita T."/>
            <person name="Miura S."/>
            <person name="Nakayama A."/>
            <person name="Nishizaka S."/>
            <person name="Nomoto H."/>
            <person name="Ohta F."/>
            <person name="Oishi K."/>
            <person name="Rigoutsos I."/>
            <person name="Sano M."/>
            <person name="Sasaki A."/>
            <person name="Sasakura Y."/>
            <person name="Shoguchi E."/>
            <person name="Shin-i T."/>
            <person name="Spagnuolo A."/>
            <person name="Stainier D."/>
            <person name="Suzuki M.M."/>
            <person name="Tassy O."/>
            <person name="Takatori N."/>
            <person name="Tokuoka M."/>
            <person name="Yagi K."/>
            <person name="Yoshizaki F."/>
            <person name="Wada S."/>
            <person name="Zhang C."/>
            <person name="Hyatt P.D."/>
            <person name="Larimer F."/>
            <person name="Detter C."/>
            <person name="Doggett N."/>
            <person name="Glavina T."/>
            <person name="Hawkins T."/>
            <person name="Richardson P."/>
            <person name="Lucas S."/>
            <person name="Kohara Y."/>
            <person name="Levine M."/>
            <person name="Satoh N."/>
            <person name="Rokhsar D.S."/>
        </authorList>
    </citation>
    <scope>NUCLEOTIDE SEQUENCE [LARGE SCALE GENOMIC DNA]</scope>
</reference>
<evidence type="ECO:0000259" key="7">
    <source>
        <dbReference type="PROSITE" id="PS50967"/>
    </source>
</evidence>
<dbReference type="Pfam" id="PF00570">
    <property type="entry name" value="HRDC"/>
    <property type="match status" value="1"/>
</dbReference>
<dbReference type="Gene3D" id="3.30.420.10">
    <property type="entry name" value="Ribonuclease H-like superfamily/Ribonuclease H"/>
    <property type="match status" value="1"/>
</dbReference>
<reference evidence="8" key="4">
    <citation type="submission" date="2025-09" db="UniProtKB">
        <authorList>
            <consortium name="Ensembl"/>
        </authorList>
    </citation>
    <scope>IDENTIFICATION</scope>
</reference>
<evidence type="ECO:0000256" key="4">
    <source>
        <dbReference type="ARBA" id="ARBA00022839"/>
    </source>
</evidence>
<dbReference type="EMBL" id="EAAA01001160">
    <property type="status" value="NOT_ANNOTATED_CDS"/>
    <property type="molecule type" value="Genomic_DNA"/>
</dbReference>
<dbReference type="GO" id="GO:0000176">
    <property type="term" value="C:nuclear exosome (RNase complex)"/>
    <property type="evidence" value="ECO:0000318"/>
    <property type="project" value="GO_Central"/>
</dbReference>
<keyword evidence="4" id="KW-0269">Exonuclease</keyword>
<dbReference type="Proteomes" id="UP000008144">
    <property type="component" value="Chromosome 14"/>
</dbReference>
<evidence type="ECO:0000256" key="6">
    <source>
        <dbReference type="ARBA" id="ARBA00043957"/>
    </source>
</evidence>
<dbReference type="InterPro" id="IPR002562">
    <property type="entry name" value="3'-5'_exonuclease_dom"/>
</dbReference>
<dbReference type="GO" id="GO:0000166">
    <property type="term" value="F:nucleotide binding"/>
    <property type="evidence" value="ECO:0007669"/>
    <property type="project" value="InterPro"/>
</dbReference>
<dbReference type="AlphaFoldDB" id="F6R4R6"/>
<dbReference type="SUPFAM" id="SSF53098">
    <property type="entry name" value="Ribonuclease H-like"/>
    <property type="match status" value="1"/>
</dbReference>
<dbReference type="GO" id="GO:0071037">
    <property type="term" value="P:nuclear polyadenylation-dependent snRNA catabolic process"/>
    <property type="evidence" value="ECO:0000318"/>
    <property type="project" value="GO_Central"/>
</dbReference>
<dbReference type="SMART" id="SM00341">
    <property type="entry name" value="HRDC"/>
    <property type="match status" value="1"/>
</dbReference>
<dbReference type="GO" id="GO:0000467">
    <property type="term" value="P:exonucleolytic trimming to generate mature 3'-end of 5.8S rRNA from tricistronic rRNA transcript (SSU-rRNA, 5.8S rRNA, LSU-rRNA)"/>
    <property type="evidence" value="ECO:0000318"/>
    <property type="project" value="GO_Central"/>
</dbReference>
<dbReference type="STRING" id="7719.ENSCINP00000004852"/>
<protein>
    <recommendedName>
        <fullName evidence="7">HRDC domain-containing protein</fullName>
    </recommendedName>
</protein>
<dbReference type="InterPro" id="IPR010997">
    <property type="entry name" value="HRDC-like_sf"/>
</dbReference>
<evidence type="ECO:0000313" key="8">
    <source>
        <dbReference type="Ensembl" id="ENSCINP00000004852.3"/>
    </source>
</evidence>
<evidence type="ECO:0000313" key="9">
    <source>
        <dbReference type="Proteomes" id="UP000008144"/>
    </source>
</evidence>
<dbReference type="InterPro" id="IPR049559">
    <property type="entry name" value="Rrp6p-like_exo"/>
</dbReference>
<name>F6R4R6_CIOIN</name>
<dbReference type="GO" id="GO:0071036">
    <property type="term" value="P:nuclear polyadenylation-dependent snoRNA catabolic process"/>
    <property type="evidence" value="ECO:0000318"/>
    <property type="project" value="GO_Central"/>
</dbReference>
<dbReference type="Ensembl" id="ENSCINT00000004852.3">
    <property type="protein sequence ID" value="ENSCINP00000004852.3"/>
    <property type="gene ID" value="ENSCING00000002381.3"/>
</dbReference>
<dbReference type="SUPFAM" id="SSF47819">
    <property type="entry name" value="HRDC-like"/>
    <property type="match status" value="1"/>
</dbReference>
<dbReference type="PROSITE" id="PS50967">
    <property type="entry name" value="HRDC"/>
    <property type="match status" value="1"/>
</dbReference>
<reference evidence="8" key="2">
    <citation type="journal article" date="2008" name="Genome Biol.">
        <title>Improved genome assembly and evidence-based global gene model set for the chordate Ciona intestinalis: new insight into intron and operon populations.</title>
        <authorList>
            <person name="Satou Y."/>
            <person name="Mineta K."/>
            <person name="Ogasawara M."/>
            <person name="Sasakura Y."/>
            <person name="Shoguchi E."/>
            <person name="Ueno K."/>
            <person name="Yamada L."/>
            <person name="Matsumoto J."/>
            <person name="Wasserscheid J."/>
            <person name="Dewar K."/>
            <person name="Wiley G.B."/>
            <person name="Macmil S.L."/>
            <person name="Roe B.A."/>
            <person name="Zeller R.W."/>
            <person name="Hastings K.E."/>
            <person name="Lemaire P."/>
            <person name="Lindquist E."/>
            <person name="Endo T."/>
            <person name="Hotta K."/>
            <person name="Inaba K."/>
        </authorList>
    </citation>
    <scope>NUCLEOTIDE SEQUENCE [LARGE SCALE GENOMIC DNA]</scope>
    <source>
        <strain evidence="8">wild type</strain>
    </source>
</reference>
<dbReference type="GeneTree" id="ENSGT00390000015408"/>
<reference evidence="8" key="3">
    <citation type="submission" date="2025-08" db="UniProtKB">
        <authorList>
            <consortium name="Ensembl"/>
        </authorList>
    </citation>
    <scope>IDENTIFICATION</scope>
</reference>
<dbReference type="PANTHER" id="PTHR12124:SF47">
    <property type="entry name" value="EXOSOME COMPONENT 10"/>
    <property type="match status" value="1"/>
</dbReference>
<proteinExistence type="inferred from homology"/>
<evidence type="ECO:0000256" key="3">
    <source>
        <dbReference type="ARBA" id="ARBA00022801"/>
    </source>
</evidence>
<dbReference type="GO" id="GO:0071051">
    <property type="term" value="P:poly(A)-dependent snoRNA 3'-end processing"/>
    <property type="evidence" value="ECO:0000318"/>
    <property type="project" value="GO_Central"/>
</dbReference>
<evidence type="ECO:0000256" key="2">
    <source>
        <dbReference type="ARBA" id="ARBA00022722"/>
    </source>
</evidence>
<sequence length="292" mass="33539">MDELKEASEIAVDLEAHSYRSYQGITCLMQLSTRTKDYIVDTIALRAELNILNQVFANPNIIKVFHGADSDIIWLQRDFGIYVVNLFDTGQAARALGLQRHSLDYLLTHYCNVQADKKYQLADWRIRPLPKEMLLYAQGDTHYLLYVYDMMRLDLVKTGDPGLLHKVIDKSRDICCLKYEKPITNDTSHLVLLEKHKRRGGKKDFRPQQIEALRLIFAWRDGLARQEDESCGYVLPNHMLLQIAEILPREAQGVLACCNPIPPLLRQHVLAVHQLVVEARNKVFKSDNGGLE</sequence>
<dbReference type="GO" id="GO:0000175">
    <property type="term" value="F:3'-5'-RNA exonuclease activity"/>
    <property type="evidence" value="ECO:0000318"/>
    <property type="project" value="GO_Central"/>
</dbReference>
<organism evidence="8 9">
    <name type="scientific">Ciona intestinalis</name>
    <name type="common">Transparent sea squirt</name>
    <name type="synonym">Ascidia intestinalis</name>
    <dbReference type="NCBI Taxonomy" id="7719"/>
    <lineage>
        <taxon>Eukaryota</taxon>
        <taxon>Metazoa</taxon>
        <taxon>Chordata</taxon>
        <taxon>Tunicata</taxon>
        <taxon>Ascidiacea</taxon>
        <taxon>Phlebobranchia</taxon>
        <taxon>Cionidae</taxon>
        <taxon>Ciona</taxon>
    </lineage>
</organism>
<comment type="subcellular location">
    <subcellularLocation>
        <location evidence="1">Nucleus</location>
    </subcellularLocation>
</comment>
<dbReference type="GO" id="GO:0003727">
    <property type="term" value="F:single-stranded RNA binding"/>
    <property type="evidence" value="ECO:0000318"/>
    <property type="project" value="GO_Central"/>
</dbReference>
<accession>F6R4R6</accession>
<keyword evidence="5" id="KW-0539">Nucleus</keyword>
<evidence type="ECO:0000256" key="5">
    <source>
        <dbReference type="ARBA" id="ARBA00023242"/>
    </source>
</evidence>
<feature type="domain" description="HRDC" evidence="7">
    <location>
        <begin position="206"/>
        <end position="286"/>
    </location>
</feature>
<dbReference type="FunFam" id="1.10.150.80:FF:000001">
    <property type="entry name" value="Putative exosome component 10"/>
    <property type="match status" value="1"/>
</dbReference>
<dbReference type="InterPro" id="IPR012337">
    <property type="entry name" value="RNaseH-like_sf"/>
</dbReference>
<dbReference type="GO" id="GO:0071039">
    <property type="term" value="P:nuclear polyadenylation-dependent CUT catabolic process"/>
    <property type="evidence" value="ECO:0000318"/>
    <property type="project" value="GO_Central"/>
</dbReference>
<dbReference type="Gene3D" id="1.10.150.80">
    <property type="entry name" value="HRDC domain"/>
    <property type="match status" value="1"/>
</dbReference>
<keyword evidence="3" id="KW-0378">Hydrolase</keyword>